<evidence type="ECO:0000259" key="2">
    <source>
        <dbReference type="Pfam" id="PF13559"/>
    </source>
</evidence>
<dbReference type="RefSeq" id="WP_091511907.1">
    <property type="nucleotide sequence ID" value="NZ_CBDRCA010000013.1"/>
</dbReference>
<gene>
    <name evidence="3" type="ORF">SAMN05421835_116112</name>
</gene>
<dbReference type="OrthoDB" id="3389322at2"/>
<dbReference type="STRING" id="115433.SAMN05421835_116112"/>
<sequence>MILPLPADVPVTIDRDAAQRAAEAELSGPEYHVNDPGLVERVLRWLAERLSDLFEAASTAVPGGPLGLLVLLAVLVLVAVVVRLRVGKVARNVRAPGLVFEDRSRTAADHRQAADQAAAAGDFGVAVRERFRALVRGLEERGVLEALSGRTADEAARDAGRWLPGVRDELAVAARLFDDVHYGERAASAEDHARLAALDERVRRERPGVPA</sequence>
<keyword evidence="1" id="KW-1133">Transmembrane helix</keyword>
<dbReference type="Pfam" id="PF13559">
    <property type="entry name" value="DUF4129"/>
    <property type="match status" value="1"/>
</dbReference>
<evidence type="ECO:0000313" key="4">
    <source>
        <dbReference type="Proteomes" id="UP000199025"/>
    </source>
</evidence>
<name>A0A1I3Y076_9PSEU</name>
<evidence type="ECO:0000256" key="1">
    <source>
        <dbReference type="SAM" id="Phobius"/>
    </source>
</evidence>
<accession>A0A1I3Y076</accession>
<dbReference type="InterPro" id="IPR025403">
    <property type="entry name" value="TgpA-like_C"/>
</dbReference>
<dbReference type="Proteomes" id="UP000199025">
    <property type="component" value="Unassembled WGS sequence"/>
</dbReference>
<feature type="domain" description="Protein-glutamine gamma-glutamyltransferase-like C-terminal" evidence="2">
    <location>
        <begin position="130"/>
        <end position="200"/>
    </location>
</feature>
<proteinExistence type="predicted"/>
<keyword evidence="1" id="KW-0812">Transmembrane</keyword>
<keyword evidence="4" id="KW-1185">Reference proteome</keyword>
<protein>
    <recommendedName>
        <fullName evidence="2">Protein-glutamine gamma-glutamyltransferase-like C-terminal domain-containing protein</fullName>
    </recommendedName>
</protein>
<keyword evidence="1" id="KW-0472">Membrane</keyword>
<evidence type="ECO:0000313" key="3">
    <source>
        <dbReference type="EMBL" id="SFK24711.1"/>
    </source>
</evidence>
<feature type="transmembrane region" description="Helical" evidence="1">
    <location>
        <begin position="66"/>
        <end position="84"/>
    </location>
</feature>
<reference evidence="3 4" key="1">
    <citation type="submission" date="2016-10" db="EMBL/GenBank/DDBJ databases">
        <authorList>
            <person name="de Groot N.N."/>
        </authorList>
    </citation>
    <scope>NUCLEOTIDE SEQUENCE [LARGE SCALE GENOMIC DNA]</scope>
    <source>
        <strain evidence="3 4">DSM 44468</strain>
    </source>
</reference>
<dbReference type="AlphaFoldDB" id="A0A1I3Y076"/>
<dbReference type="EMBL" id="FORP01000016">
    <property type="protein sequence ID" value="SFK24711.1"/>
    <property type="molecule type" value="Genomic_DNA"/>
</dbReference>
<organism evidence="3 4">
    <name type="scientific">Amycolatopsis sacchari</name>
    <dbReference type="NCBI Taxonomy" id="115433"/>
    <lineage>
        <taxon>Bacteria</taxon>
        <taxon>Bacillati</taxon>
        <taxon>Actinomycetota</taxon>
        <taxon>Actinomycetes</taxon>
        <taxon>Pseudonocardiales</taxon>
        <taxon>Pseudonocardiaceae</taxon>
        <taxon>Amycolatopsis</taxon>
    </lineage>
</organism>